<dbReference type="AlphaFoldDB" id="A0A9W8TNV1"/>
<organism evidence="2 3">
    <name type="scientific">Xylaria arbuscula</name>
    <dbReference type="NCBI Taxonomy" id="114810"/>
    <lineage>
        <taxon>Eukaryota</taxon>
        <taxon>Fungi</taxon>
        <taxon>Dikarya</taxon>
        <taxon>Ascomycota</taxon>
        <taxon>Pezizomycotina</taxon>
        <taxon>Sordariomycetes</taxon>
        <taxon>Xylariomycetidae</taxon>
        <taxon>Xylariales</taxon>
        <taxon>Xylariaceae</taxon>
        <taxon>Xylaria</taxon>
    </lineage>
</organism>
<proteinExistence type="predicted"/>
<protein>
    <submittedName>
        <fullName evidence="2">Uncharacterized protein</fullName>
    </submittedName>
</protein>
<keyword evidence="3" id="KW-1185">Reference proteome</keyword>
<evidence type="ECO:0000313" key="3">
    <source>
        <dbReference type="Proteomes" id="UP001148614"/>
    </source>
</evidence>
<feature type="region of interest" description="Disordered" evidence="1">
    <location>
        <begin position="89"/>
        <end position="118"/>
    </location>
</feature>
<reference evidence="2" key="1">
    <citation type="submission" date="2022-07" db="EMBL/GenBank/DDBJ databases">
        <title>Genome Sequence of Xylaria arbuscula.</title>
        <authorList>
            <person name="Buettner E."/>
        </authorList>
    </citation>
    <scope>NUCLEOTIDE SEQUENCE</scope>
    <source>
        <strain evidence="2">VT107</strain>
    </source>
</reference>
<dbReference type="OrthoDB" id="4776732at2759"/>
<dbReference type="EMBL" id="JANPWZ010000240">
    <property type="protein sequence ID" value="KAJ3578242.1"/>
    <property type="molecule type" value="Genomic_DNA"/>
</dbReference>
<gene>
    <name evidence="2" type="ORF">NPX13_g2320</name>
</gene>
<name>A0A9W8TNV1_9PEZI</name>
<comment type="caution">
    <text evidence="2">The sequence shown here is derived from an EMBL/GenBank/DDBJ whole genome shotgun (WGS) entry which is preliminary data.</text>
</comment>
<dbReference type="Proteomes" id="UP001148614">
    <property type="component" value="Unassembled WGS sequence"/>
</dbReference>
<sequence length="164" mass="18767">MAAKTCSPRAQELHVALLTTTAYNLPSCSRALTIIDDFAEEAASASARSPTTPENEELVSICRSYKRVYRAFVRNLVKKSAEKEREIYERAKATSAKRKRGSESESTDEEEEKDGVWKYNSRQKRRGRVFAVDKGEHIAAALETLRLEEFLKEREQQKHVHFSE</sequence>
<evidence type="ECO:0000256" key="1">
    <source>
        <dbReference type="SAM" id="MobiDB-lite"/>
    </source>
</evidence>
<accession>A0A9W8TNV1</accession>
<evidence type="ECO:0000313" key="2">
    <source>
        <dbReference type="EMBL" id="KAJ3578242.1"/>
    </source>
</evidence>